<sequence length="74" mass="8235">MKTVSIDRFEGTLAICEDKDGRFFGIETSELPQGAKEGTILKIDDAEGTLSIDEEETTRRRKKNAQLQKDVFGG</sequence>
<protein>
    <submittedName>
        <fullName evidence="2">DUF3006 domain-containing protein</fullName>
    </submittedName>
</protein>
<proteinExistence type="predicted"/>
<accession>A0A7G9WDT2</accession>
<name>A0A7G9WDT2_9FIRM</name>
<dbReference type="Gene3D" id="6.20.120.50">
    <property type="match status" value="1"/>
</dbReference>
<evidence type="ECO:0000313" key="3">
    <source>
        <dbReference type="Proteomes" id="UP000516046"/>
    </source>
</evidence>
<dbReference type="RefSeq" id="WP_212505911.1">
    <property type="nucleotide sequence ID" value="NZ_CP060696.1"/>
</dbReference>
<dbReference type="InterPro" id="IPR021377">
    <property type="entry name" value="DUF3006"/>
</dbReference>
<dbReference type="AlphaFoldDB" id="A0A7G9WDT2"/>
<organism evidence="2 3">
    <name type="scientific">Caproicibacterium amylolyticum</name>
    <dbReference type="NCBI Taxonomy" id="2766537"/>
    <lineage>
        <taxon>Bacteria</taxon>
        <taxon>Bacillati</taxon>
        <taxon>Bacillota</taxon>
        <taxon>Clostridia</taxon>
        <taxon>Eubacteriales</taxon>
        <taxon>Oscillospiraceae</taxon>
        <taxon>Caproicibacterium</taxon>
    </lineage>
</organism>
<dbReference type="Pfam" id="PF11213">
    <property type="entry name" value="DUF3006"/>
    <property type="match status" value="1"/>
</dbReference>
<dbReference type="EMBL" id="CP060696">
    <property type="protein sequence ID" value="QNO16844.1"/>
    <property type="molecule type" value="Genomic_DNA"/>
</dbReference>
<feature type="region of interest" description="Disordered" evidence="1">
    <location>
        <begin position="52"/>
        <end position="74"/>
    </location>
</feature>
<dbReference type="KEGG" id="caml:H6X83_07620"/>
<reference evidence="2 3" key="1">
    <citation type="submission" date="2020-08" db="EMBL/GenBank/DDBJ databases">
        <authorList>
            <person name="Ren C."/>
            <person name="Gu Y."/>
            <person name="Xu Y."/>
        </authorList>
    </citation>
    <scope>NUCLEOTIDE SEQUENCE [LARGE SCALE GENOMIC DNA]</scope>
    <source>
        <strain evidence="2 3">LBM18003</strain>
    </source>
</reference>
<dbReference type="Proteomes" id="UP000516046">
    <property type="component" value="Chromosome"/>
</dbReference>
<evidence type="ECO:0000256" key="1">
    <source>
        <dbReference type="SAM" id="MobiDB-lite"/>
    </source>
</evidence>
<keyword evidence="3" id="KW-1185">Reference proteome</keyword>
<evidence type="ECO:0000313" key="2">
    <source>
        <dbReference type="EMBL" id="QNO16844.1"/>
    </source>
</evidence>
<gene>
    <name evidence="2" type="ORF">H6X83_07620</name>
</gene>